<organism evidence="2 3">
    <name type="scientific">Colletotrichum chrysophilum</name>
    <dbReference type="NCBI Taxonomy" id="1836956"/>
    <lineage>
        <taxon>Eukaryota</taxon>
        <taxon>Fungi</taxon>
        <taxon>Dikarya</taxon>
        <taxon>Ascomycota</taxon>
        <taxon>Pezizomycotina</taxon>
        <taxon>Sordariomycetes</taxon>
        <taxon>Hypocreomycetidae</taxon>
        <taxon>Glomerellales</taxon>
        <taxon>Glomerellaceae</taxon>
        <taxon>Colletotrichum</taxon>
        <taxon>Colletotrichum gloeosporioides species complex</taxon>
    </lineage>
</organism>
<proteinExistence type="predicted"/>
<reference evidence="2" key="1">
    <citation type="submission" date="2023-01" db="EMBL/GenBank/DDBJ databases">
        <title>Colletotrichum chrysophilum M932 genome sequence.</title>
        <authorList>
            <person name="Baroncelli R."/>
        </authorList>
    </citation>
    <scope>NUCLEOTIDE SEQUENCE</scope>
    <source>
        <strain evidence="2">M932</strain>
    </source>
</reference>
<feature type="region of interest" description="Disordered" evidence="1">
    <location>
        <begin position="92"/>
        <end position="136"/>
    </location>
</feature>
<dbReference type="EMBL" id="JAQOWY010000017">
    <property type="protein sequence ID" value="KAK1855720.1"/>
    <property type="molecule type" value="Genomic_DNA"/>
</dbReference>
<evidence type="ECO:0000313" key="2">
    <source>
        <dbReference type="EMBL" id="KAK1855720.1"/>
    </source>
</evidence>
<feature type="compositionally biased region" description="Polar residues" evidence="1">
    <location>
        <begin position="1"/>
        <end position="13"/>
    </location>
</feature>
<sequence length="136" mass="14696">MTRSLPSTASLTSARPVPPSPISAMPEKLWDASTSPTSLPRLMEAVLSSELAPWSVRFSSWFTFHGRTREAGVSTRQTVSVCLVVMAKRSFGPSASTTTSRSSSLPGRTATSRPGDPASGRVEESKKKKETPWEKK</sequence>
<name>A0AAD9EP35_9PEZI</name>
<comment type="caution">
    <text evidence="2">The sequence shown here is derived from an EMBL/GenBank/DDBJ whole genome shotgun (WGS) entry which is preliminary data.</text>
</comment>
<feature type="region of interest" description="Disordered" evidence="1">
    <location>
        <begin position="1"/>
        <end position="34"/>
    </location>
</feature>
<dbReference type="Proteomes" id="UP001243330">
    <property type="component" value="Unassembled WGS sequence"/>
</dbReference>
<evidence type="ECO:0000313" key="3">
    <source>
        <dbReference type="Proteomes" id="UP001243330"/>
    </source>
</evidence>
<dbReference type="AlphaFoldDB" id="A0AAD9EP35"/>
<feature type="compositionally biased region" description="Basic and acidic residues" evidence="1">
    <location>
        <begin position="121"/>
        <end position="136"/>
    </location>
</feature>
<keyword evidence="3" id="KW-1185">Reference proteome</keyword>
<protein>
    <submittedName>
        <fullName evidence="2">Uncharacterized protein</fullName>
    </submittedName>
</protein>
<accession>A0AAD9EP35</accession>
<feature type="compositionally biased region" description="Low complexity" evidence="1">
    <location>
        <begin position="94"/>
        <end position="104"/>
    </location>
</feature>
<gene>
    <name evidence="2" type="ORF">CCHR01_01576</name>
</gene>
<evidence type="ECO:0000256" key="1">
    <source>
        <dbReference type="SAM" id="MobiDB-lite"/>
    </source>
</evidence>